<reference evidence="2 3" key="1">
    <citation type="submission" date="2018-10" db="EMBL/GenBank/DDBJ databases">
        <title>Comamonadaceae CDC group NO-1 genome sequencing and assembly.</title>
        <authorList>
            <person name="Bernier A.-M."/>
            <person name="Bernard K."/>
        </authorList>
    </citation>
    <scope>NUCLEOTIDE SEQUENCE [LARGE SCALE GENOMIC DNA]</scope>
    <source>
        <strain evidence="2 3">NML161473</strain>
    </source>
</reference>
<gene>
    <name evidence="2" type="ORF">EBQ25_11195</name>
</gene>
<comment type="caution">
    <text evidence="2">The sequence shown here is derived from an EMBL/GenBank/DDBJ whole genome shotgun (WGS) entry which is preliminary data.</text>
</comment>
<dbReference type="EMBL" id="RDQL01000020">
    <property type="protein sequence ID" value="RMW96214.1"/>
    <property type="molecule type" value="Genomic_DNA"/>
</dbReference>
<accession>A0A3M6Q0G5</accession>
<feature type="chain" id="PRO_5017939961" evidence="1">
    <location>
        <begin position="21"/>
        <end position="93"/>
    </location>
</feature>
<keyword evidence="3" id="KW-1185">Reference proteome</keyword>
<feature type="signal peptide" evidence="1">
    <location>
        <begin position="1"/>
        <end position="20"/>
    </location>
</feature>
<sequence length="93" mass="9489">MPWPAGLAALAVAHASALQADGLSTLLMALGPEVGHDYASAYGPAALFITRTGEDKNENKNEGENGGFATRSTAAFDDAFNATLPPSVSGEQP</sequence>
<evidence type="ECO:0000313" key="2">
    <source>
        <dbReference type="EMBL" id="RMW96214.1"/>
    </source>
</evidence>
<protein>
    <submittedName>
        <fullName evidence="2">Uncharacterized protein</fullName>
    </submittedName>
</protein>
<dbReference type="InterPro" id="IPR003374">
    <property type="entry name" value="ApbE-like_sf"/>
</dbReference>
<dbReference type="AlphaFoldDB" id="A0A3M6Q0G5"/>
<proteinExistence type="predicted"/>
<dbReference type="Gene3D" id="3.10.520.10">
    <property type="entry name" value="ApbE-like domains"/>
    <property type="match status" value="1"/>
</dbReference>
<dbReference type="SUPFAM" id="SSF143631">
    <property type="entry name" value="ApbE-like"/>
    <property type="match status" value="1"/>
</dbReference>
<keyword evidence="1" id="KW-0732">Signal</keyword>
<name>A0A3M6Q0G5_9BURK</name>
<evidence type="ECO:0000313" key="3">
    <source>
        <dbReference type="Proteomes" id="UP000267035"/>
    </source>
</evidence>
<organism evidence="2 3">
    <name type="scientific">Allofranklinella schreckenbergeri</name>
    <dbReference type="NCBI Taxonomy" id="1076744"/>
    <lineage>
        <taxon>Bacteria</taxon>
        <taxon>Pseudomonadati</taxon>
        <taxon>Pseudomonadota</taxon>
        <taxon>Betaproteobacteria</taxon>
        <taxon>Burkholderiales</taxon>
        <taxon>Comamonadaceae</taxon>
        <taxon>Allofranklinella</taxon>
    </lineage>
</organism>
<evidence type="ECO:0000256" key="1">
    <source>
        <dbReference type="SAM" id="SignalP"/>
    </source>
</evidence>
<dbReference type="Proteomes" id="UP000267035">
    <property type="component" value="Unassembled WGS sequence"/>
</dbReference>